<dbReference type="Gene3D" id="2.40.50.100">
    <property type="match status" value="1"/>
</dbReference>
<evidence type="ECO:0000313" key="6">
    <source>
        <dbReference type="EMBL" id="CDJ69727.1"/>
    </source>
</evidence>
<dbReference type="GeneID" id="25477444"/>
<dbReference type="InterPro" id="IPR025721">
    <property type="entry name" value="Exosome_cplx_N_dom"/>
</dbReference>
<dbReference type="VEuPathDB" id="ToxoDB:ENH_00073140"/>
<evidence type="ECO:0000256" key="3">
    <source>
        <dbReference type="ARBA" id="ARBA00022835"/>
    </source>
</evidence>
<protein>
    <submittedName>
        <fullName evidence="6">3'-5' exoribonuclease csl4, putative</fullName>
    </submittedName>
</protein>
<evidence type="ECO:0000256" key="2">
    <source>
        <dbReference type="ARBA" id="ARBA00022490"/>
    </source>
</evidence>
<keyword evidence="2" id="KW-0963">Cytoplasm</keyword>
<reference evidence="6" key="1">
    <citation type="submission" date="2013-10" db="EMBL/GenBank/DDBJ databases">
        <title>Genomic analysis of the causative agents of coccidiosis in chickens.</title>
        <authorList>
            <person name="Reid A.J."/>
            <person name="Blake D."/>
            <person name="Billington K."/>
            <person name="Browne H."/>
            <person name="Dunn M."/>
            <person name="Hung S."/>
            <person name="Kawahara F."/>
            <person name="Miranda-Saavedra D."/>
            <person name="Mourier T."/>
            <person name="Nagra H."/>
            <person name="Otto T.D."/>
            <person name="Rawlings N."/>
            <person name="Sanchez A."/>
            <person name="Sanders M."/>
            <person name="Subramaniam C."/>
            <person name="Tay Y."/>
            <person name="Dear P."/>
            <person name="Doerig C."/>
            <person name="Gruber A."/>
            <person name="Parkinson J."/>
            <person name="Shirley M."/>
            <person name="Wan K.L."/>
            <person name="Berriman M."/>
            <person name="Tomley F."/>
            <person name="Pain A."/>
        </authorList>
    </citation>
    <scope>NUCLEOTIDE SEQUENCE [LARGE SCALE GENOMIC DNA]</scope>
    <source>
        <strain evidence="6">Houghton</strain>
    </source>
</reference>
<evidence type="ECO:0000256" key="1">
    <source>
        <dbReference type="ARBA" id="ARBA00004604"/>
    </source>
</evidence>
<proteinExistence type="predicted"/>
<dbReference type="GO" id="GO:0005737">
    <property type="term" value="C:cytoplasm"/>
    <property type="evidence" value="ECO:0007669"/>
    <property type="project" value="TreeGrafter"/>
</dbReference>
<dbReference type="PANTHER" id="PTHR12686">
    <property type="entry name" value="3'-5' EXORIBONUCLEASE CSL4-RELATED"/>
    <property type="match status" value="1"/>
</dbReference>
<accession>U6N0J4</accession>
<gene>
    <name evidence="6" type="ORF">ENH_00073140</name>
</gene>
<dbReference type="PANTHER" id="PTHR12686:SF8">
    <property type="entry name" value="EXOSOME COMPLEX COMPONENT CSL4"/>
    <property type="match status" value="1"/>
</dbReference>
<dbReference type="GO" id="GO:0005730">
    <property type="term" value="C:nucleolus"/>
    <property type="evidence" value="ECO:0007669"/>
    <property type="project" value="UniProtKB-SubCell"/>
</dbReference>
<feature type="domain" description="Exosome complex component CSL4 C-terminal" evidence="4">
    <location>
        <begin position="96"/>
        <end position="135"/>
    </location>
</feature>
<feature type="domain" description="Exosome complex component N-terminal" evidence="5">
    <location>
        <begin position="6"/>
        <end position="37"/>
    </location>
</feature>
<dbReference type="OrthoDB" id="440760at2759"/>
<name>U6N0J4_9EIME</name>
<dbReference type="Gene3D" id="2.40.50.140">
    <property type="entry name" value="Nucleic acid-binding proteins"/>
    <property type="match status" value="1"/>
</dbReference>
<dbReference type="InterPro" id="IPR039771">
    <property type="entry name" value="Csl4"/>
</dbReference>
<dbReference type="EMBL" id="HG725783">
    <property type="protein sequence ID" value="CDJ69727.1"/>
    <property type="molecule type" value="Genomic_DNA"/>
</dbReference>
<evidence type="ECO:0000259" key="5">
    <source>
        <dbReference type="Pfam" id="PF14382"/>
    </source>
</evidence>
<dbReference type="AlphaFoldDB" id="U6N0J4"/>
<dbReference type="Proteomes" id="UP000030754">
    <property type="component" value="Unassembled WGS sequence"/>
</dbReference>
<dbReference type="SUPFAM" id="SSF110324">
    <property type="entry name" value="Ribosomal L27 protein-like"/>
    <property type="match status" value="1"/>
</dbReference>
<keyword evidence="3" id="KW-0271">Exosome</keyword>
<dbReference type="GO" id="GO:0000176">
    <property type="term" value="C:nuclear exosome (RNase complex)"/>
    <property type="evidence" value="ECO:0007669"/>
    <property type="project" value="TreeGrafter"/>
</dbReference>
<dbReference type="SUPFAM" id="SSF50249">
    <property type="entry name" value="Nucleic acid-binding proteins"/>
    <property type="match status" value="1"/>
</dbReference>
<dbReference type="InterPro" id="IPR012340">
    <property type="entry name" value="NA-bd_OB-fold"/>
</dbReference>
<evidence type="ECO:0000313" key="7">
    <source>
        <dbReference type="Proteomes" id="UP000030754"/>
    </source>
</evidence>
<sequence>MAAVRTPGELLGSTSHYNAGDGVYVQNGLLRAAAVGTERVLPPTSKQGLPTICIARAAQSRAAVAHVGSLVLGQVTAVNRMLAEVAVLAVDGHVLPEPYKGAIRAQDARETVTENFDIAECFQPLDVVRAEVLSVDGRQYLLGTAAEGFGVLCADSKRGGALQPVSSSLMRCSISGQLERRKVARPPGV</sequence>
<dbReference type="Pfam" id="PF14382">
    <property type="entry name" value="ECR1_N"/>
    <property type="match status" value="1"/>
</dbReference>
<evidence type="ECO:0000259" key="4">
    <source>
        <dbReference type="Pfam" id="PF10447"/>
    </source>
</evidence>
<dbReference type="RefSeq" id="XP_013438193.1">
    <property type="nucleotide sequence ID" value="XM_013582739.1"/>
</dbReference>
<comment type="subcellular location">
    <subcellularLocation>
        <location evidence="1">Nucleus</location>
        <location evidence="1">Nucleolus</location>
    </subcellularLocation>
</comment>
<dbReference type="GO" id="GO:0003723">
    <property type="term" value="F:RNA binding"/>
    <property type="evidence" value="ECO:0007669"/>
    <property type="project" value="InterPro"/>
</dbReference>
<keyword evidence="7" id="KW-1185">Reference proteome</keyword>
<dbReference type="GO" id="GO:0006396">
    <property type="term" value="P:RNA processing"/>
    <property type="evidence" value="ECO:0007669"/>
    <property type="project" value="InterPro"/>
</dbReference>
<organism evidence="6 7">
    <name type="scientific">Eimeria necatrix</name>
    <dbReference type="NCBI Taxonomy" id="51315"/>
    <lineage>
        <taxon>Eukaryota</taxon>
        <taxon>Sar</taxon>
        <taxon>Alveolata</taxon>
        <taxon>Apicomplexa</taxon>
        <taxon>Conoidasida</taxon>
        <taxon>Coccidia</taxon>
        <taxon>Eucoccidiorida</taxon>
        <taxon>Eimeriorina</taxon>
        <taxon>Eimeriidae</taxon>
        <taxon>Eimeria</taxon>
    </lineage>
</organism>
<dbReference type="Pfam" id="PF10447">
    <property type="entry name" value="EXOSC1"/>
    <property type="match status" value="1"/>
</dbReference>
<dbReference type="InterPro" id="IPR019495">
    <property type="entry name" value="EXOSC1_C"/>
</dbReference>
<reference evidence="6" key="2">
    <citation type="submission" date="2013-10" db="EMBL/GenBank/DDBJ databases">
        <authorList>
            <person name="Aslett M."/>
        </authorList>
    </citation>
    <scope>NUCLEOTIDE SEQUENCE [LARGE SCALE GENOMIC DNA]</scope>
    <source>
        <strain evidence="6">Houghton</strain>
    </source>
</reference>